<evidence type="ECO:0000259" key="1">
    <source>
        <dbReference type="Pfam" id="PF00005"/>
    </source>
</evidence>
<dbReference type="SUPFAM" id="SSF52540">
    <property type="entry name" value="P-loop containing nucleoside triphosphate hydrolases"/>
    <property type="match status" value="1"/>
</dbReference>
<evidence type="ECO:0000313" key="2">
    <source>
        <dbReference type="Ensembl" id="ENSMNEP00000040912.1"/>
    </source>
</evidence>
<dbReference type="Gene3D" id="3.40.50.300">
    <property type="entry name" value="P-loop containing nucleotide triphosphate hydrolases"/>
    <property type="match status" value="1"/>
</dbReference>
<dbReference type="Proteomes" id="UP000233120">
    <property type="component" value="Unassembled WGS sequence"/>
</dbReference>
<dbReference type="GO" id="GO:0016887">
    <property type="term" value="F:ATP hydrolysis activity"/>
    <property type="evidence" value="ECO:0007669"/>
    <property type="project" value="InterPro"/>
</dbReference>
<gene>
    <name evidence="2" type="primary">ABCB5</name>
</gene>
<evidence type="ECO:0000313" key="3">
    <source>
        <dbReference type="Proteomes" id="UP000233120"/>
    </source>
</evidence>
<dbReference type="Ensembl" id="ENSMNET00000065407.1">
    <property type="protein sequence ID" value="ENSMNEP00000040912.1"/>
    <property type="gene ID" value="ENSMNEG00000043301.1"/>
</dbReference>
<dbReference type="GO" id="GO:0090374">
    <property type="term" value="P:oligopeptide export from mitochondrion"/>
    <property type="evidence" value="ECO:0007669"/>
    <property type="project" value="TreeGrafter"/>
</dbReference>
<sequence length="131" mass="14703">TVDENDIRALNVRHYREHIGVVSQEPVLFGTTISNNIKYGRDDVTDEEMERAAREANAYDFIMEFPNKFNTLVGEKGAQMSGGQKQRIAIARALVRNPKILILDEATSALDSESESAVQVALEKNTPRYSF</sequence>
<dbReference type="GO" id="GO:0015421">
    <property type="term" value="F:ABC-type oligopeptide transporter activity"/>
    <property type="evidence" value="ECO:0007669"/>
    <property type="project" value="TreeGrafter"/>
</dbReference>
<name>A0A2K6DYD1_MACNE</name>
<dbReference type="InterPro" id="IPR003439">
    <property type="entry name" value="ABC_transporter-like_ATP-bd"/>
</dbReference>
<dbReference type="GO" id="GO:0005743">
    <property type="term" value="C:mitochondrial inner membrane"/>
    <property type="evidence" value="ECO:0007669"/>
    <property type="project" value="TreeGrafter"/>
</dbReference>
<proteinExistence type="predicted"/>
<dbReference type="PANTHER" id="PTHR43394:SF27">
    <property type="entry name" value="ATP-DEPENDENT TRANSLOCASE ABCB1-LIKE"/>
    <property type="match status" value="1"/>
</dbReference>
<dbReference type="GeneTree" id="ENSGT00940000161340"/>
<keyword evidence="3" id="KW-1185">Reference proteome</keyword>
<protein>
    <submittedName>
        <fullName evidence="2">ATP binding cassette subfamily B member 5</fullName>
    </submittedName>
</protein>
<dbReference type="GO" id="GO:0005524">
    <property type="term" value="F:ATP binding"/>
    <property type="evidence" value="ECO:0007669"/>
    <property type="project" value="InterPro"/>
</dbReference>
<dbReference type="PANTHER" id="PTHR43394">
    <property type="entry name" value="ATP-DEPENDENT PERMEASE MDL1, MITOCHONDRIAL"/>
    <property type="match status" value="1"/>
</dbReference>
<dbReference type="Pfam" id="PF00005">
    <property type="entry name" value="ABC_tran"/>
    <property type="match status" value="1"/>
</dbReference>
<dbReference type="InterPro" id="IPR039421">
    <property type="entry name" value="Type_1_exporter"/>
</dbReference>
<dbReference type="InterPro" id="IPR027417">
    <property type="entry name" value="P-loop_NTPase"/>
</dbReference>
<reference evidence="2" key="2">
    <citation type="submission" date="2025-09" db="UniProtKB">
        <authorList>
            <consortium name="Ensembl"/>
        </authorList>
    </citation>
    <scope>IDENTIFICATION</scope>
</reference>
<feature type="domain" description="ABC transporter" evidence="1">
    <location>
        <begin position="2"/>
        <end position="108"/>
    </location>
</feature>
<organism evidence="2 3">
    <name type="scientific">Macaca nemestrina</name>
    <name type="common">Pig-tailed macaque</name>
    <dbReference type="NCBI Taxonomy" id="9545"/>
    <lineage>
        <taxon>Eukaryota</taxon>
        <taxon>Metazoa</taxon>
        <taxon>Chordata</taxon>
        <taxon>Craniata</taxon>
        <taxon>Vertebrata</taxon>
        <taxon>Euteleostomi</taxon>
        <taxon>Mammalia</taxon>
        <taxon>Eutheria</taxon>
        <taxon>Euarchontoglires</taxon>
        <taxon>Primates</taxon>
        <taxon>Haplorrhini</taxon>
        <taxon>Catarrhini</taxon>
        <taxon>Cercopithecidae</taxon>
        <taxon>Cercopithecinae</taxon>
        <taxon>Macaca</taxon>
    </lineage>
</organism>
<reference evidence="2" key="1">
    <citation type="submission" date="2025-08" db="UniProtKB">
        <authorList>
            <consortium name="Ensembl"/>
        </authorList>
    </citation>
    <scope>IDENTIFICATION</scope>
</reference>
<dbReference type="AlphaFoldDB" id="A0A2K6DYD1"/>
<accession>A0A2K6DYD1</accession>